<evidence type="ECO:0000313" key="3">
    <source>
        <dbReference type="Proteomes" id="UP000177614"/>
    </source>
</evidence>
<organism evidence="2 3">
    <name type="scientific">Candidatus Abawacabacteria bacterium RBG_16_42_10</name>
    <dbReference type="NCBI Taxonomy" id="1817814"/>
    <lineage>
        <taxon>Bacteria</taxon>
        <taxon>Candidatus Abawacaibacteriota</taxon>
    </lineage>
</organism>
<dbReference type="EMBL" id="MEWR01000008">
    <property type="protein sequence ID" value="OGC82372.1"/>
    <property type="molecule type" value="Genomic_DNA"/>
</dbReference>
<evidence type="ECO:0008006" key="4">
    <source>
        <dbReference type="Google" id="ProtNLM"/>
    </source>
</evidence>
<feature type="chain" id="PRO_5009515408" description="Lipoprotein" evidence="1">
    <location>
        <begin position="20"/>
        <end position="138"/>
    </location>
</feature>
<proteinExistence type="predicted"/>
<evidence type="ECO:0000256" key="1">
    <source>
        <dbReference type="SAM" id="SignalP"/>
    </source>
</evidence>
<accession>A0A1F4XKY3</accession>
<dbReference type="PROSITE" id="PS51257">
    <property type="entry name" value="PROKAR_LIPOPROTEIN"/>
    <property type="match status" value="1"/>
</dbReference>
<protein>
    <recommendedName>
        <fullName evidence="4">Lipoprotein</fullName>
    </recommendedName>
</protein>
<evidence type="ECO:0000313" key="2">
    <source>
        <dbReference type="EMBL" id="OGC82372.1"/>
    </source>
</evidence>
<feature type="signal peptide" evidence="1">
    <location>
        <begin position="1"/>
        <end position="19"/>
    </location>
</feature>
<dbReference type="Proteomes" id="UP000177614">
    <property type="component" value="Unassembled WGS sequence"/>
</dbReference>
<sequence length="138" mass="15144">MLRFSKILFITLLSIVVIACGGTEQSATQNYQPQAATLPNSFPNNFPQLPGSVFERATPYSIDQGSGFDGSLFIAKSAQDIWDFYSTLDRQGWTISEKQETPLHKITVSREGLSITLTFGIVSGGSVVQFRTFRATGQ</sequence>
<reference evidence="2 3" key="1">
    <citation type="journal article" date="2016" name="Nat. Commun.">
        <title>Thousands of microbial genomes shed light on interconnected biogeochemical processes in an aquifer system.</title>
        <authorList>
            <person name="Anantharaman K."/>
            <person name="Brown C.T."/>
            <person name="Hug L.A."/>
            <person name="Sharon I."/>
            <person name="Castelle C.J."/>
            <person name="Probst A.J."/>
            <person name="Thomas B.C."/>
            <person name="Singh A."/>
            <person name="Wilkins M.J."/>
            <person name="Karaoz U."/>
            <person name="Brodie E.L."/>
            <person name="Williams K.H."/>
            <person name="Hubbard S.S."/>
            <person name="Banfield J.F."/>
        </authorList>
    </citation>
    <scope>NUCLEOTIDE SEQUENCE [LARGE SCALE GENOMIC DNA]</scope>
</reference>
<name>A0A1F4XKY3_9BACT</name>
<dbReference type="STRING" id="1817814.A2V81_02500"/>
<dbReference type="AlphaFoldDB" id="A0A1F4XKY3"/>
<comment type="caution">
    <text evidence="2">The sequence shown here is derived from an EMBL/GenBank/DDBJ whole genome shotgun (WGS) entry which is preliminary data.</text>
</comment>
<gene>
    <name evidence="2" type="ORF">A2V81_02500</name>
</gene>
<keyword evidence="1" id="KW-0732">Signal</keyword>